<dbReference type="InterPro" id="IPR050309">
    <property type="entry name" value="Type-B_Carboxylest/Lipase"/>
</dbReference>
<dbReference type="Gene3D" id="3.40.50.1820">
    <property type="entry name" value="alpha/beta hydrolase"/>
    <property type="match status" value="1"/>
</dbReference>
<dbReference type="PROSITE" id="PS00122">
    <property type="entry name" value="CARBOXYLESTERASE_B_1"/>
    <property type="match status" value="1"/>
</dbReference>
<dbReference type="InterPro" id="IPR002018">
    <property type="entry name" value="CarbesteraseB"/>
</dbReference>
<evidence type="ECO:0000256" key="2">
    <source>
        <dbReference type="ARBA" id="ARBA00022801"/>
    </source>
</evidence>
<evidence type="ECO:0000256" key="3">
    <source>
        <dbReference type="RuleBase" id="RU361235"/>
    </source>
</evidence>
<comment type="caution">
    <text evidence="5">The sequence shown here is derived from an EMBL/GenBank/DDBJ whole genome shotgun (WGS) entry which is preliminary data.</text>
</comment>
<keyword evidence="6" id="KW-1185">Reference proteome</keyword>
<evidence type="ECO:0000256" key="1">
    <source>
        <dbReference type="ARBA" id="ARBA00005964"/>
    </source>
</evidence>
<feature type="signal peptide" evidence="3">
    <location>
        <begin position="1"/>
        <end position="19"/>
    </location>
</feature>
<dbReference type="SUPFAM" id="SSF53474">
    <property type="entry name" value="alpha/beta-Hydrolases"/>
    <property type="match status" value="1"/>
</dbReference>
<feature type="domain" description="Carboxylesterase type B" evidence="4">
    <location>
        <begin position="26"/>
        <end position="556"/>
    </location>
</feature>
<evidence type="ECO:0000259" key="4">
    <source>
        <dbReference type="Pfam" id="PF00135"/>
    </source>
</evidence>
<dbReference type="Proteomes" id="UP000652219">
    <property type="component" value="Unassembled WGS sequence"/>
</dbReference>
<dbReference type="InterPro" id="IPR029058">
    <property type="entry name" value="AB_hydrolase_fold"/>
</dbReference>
<comment type="similarity">
    <text evidence="1 3">Belongs to the type-B carboxylesterase/lipase family.</text>
</comment>
<sequence length="592" mass="63463">MLLAGITLSLFALLSTASCSSPSSPPTAHTLNGTYQGRHLPEFSQDLFLGVPFALAPRLRRSLPLNESWTGARDATRYTVACYATYYDFALDAVEATIGEECLNLNIVRPAGATPESKLPVVVWIYGGGFIGGYGGDRNTNTSYTVRNSVENGTPIIAVTINYRLGFLGFPGGRQAVVEGITNLGLRDQRHALRWIQENISAFGGDPGKVTLWGQSAGAISIGHQVLAHGGRGAGTEKLFRGGIMVSGGAGFVTNALLPTHPNALAAYDDLLNATGCAGAEHTLDCVRRAPVDVVWNTTIKAPFPIWWPSIDGDFIQKPPTWQMLEGGVAPVSIVIGANNDEGLLTANAFGADAQTEDDAAAILRAAFPSARDSTIQELLSAYTTTGPVLPPLTIPAAPDDPAQDIFCAAMREASMPCGPQYRRMAGLFGDYASIAWRRATARAWAAAGLEAYSYRFDTNPTDIPIVKNAIAPGFATHSAEYAYFFNFPPGDDMLGLNPPVRNVSSHLQLSRDVSDKLIAFIATGDPNSFSVPTVPDWPVYSLSEPTNMAFNATASDDEINTYVEPDTWRAEAMDLWVKYAVELSFGADWRP</sequence>
<dbReference type="Pfam" id="PF00135">
    <property type="entry name" value="COesterase"/>
    <property type="match status" value="1"/>
</dbReference>
<gene>
    <name evidence="5" type="ORF">CSOJ01_01468</name>
</gene>
<dbReference type="AlphaFoldDB" id="A0A8H6JUQ6"/>
<proteinExistence type="inferred from homology"/>
<evidence type="ECO:0000313" key="6">
    <source>
        <dbReference type="Proteomes" id="UP000652219"/>
    </source>
</evidence>
<protein>
    <recommendedName>
        <fullName evidence="3">Carboxylic ester hydrolase</fullName>
        <ecNumber evidence="3">3.1.1.-</ecNumber>
    </recommendedName>
</protein>
<keyword evidence="2 3" id="KW-0378">Hydrolase</keyword>
<dbReference type="GO" id="GO:0016787">
    <property type="term" value="F:hydrolase activity"/>
    <property type="evidence" value="ECO:0007669"/>
    <property type="project" value="UniProtKB-KW"/>
</dbReference>
<dbReference type="PANTHER" id="PTHR11559">
    <property type="entry name" value="CARBOXYLESTERASE"/>
    <property type="match status" value="1"/>
</dbReference>
<name>A0A8H6JUQ6_9PEZI</name>
<feature type="chain" id="PRO_5034955541" description="Carboxylic ester hydrolase" evidence="3">
    <location>
        <begin position="20"/>
        <end position="592"/>
    </location>
</feature>
<organism evidence="5 6">
    <name type="scientific">Colletotrichum sojae</name>
    <dbReference type="NCBI Taxonomy" id="2175907"/>
    <lineage>
        <taxon>Eukaryota</taxon>
        <taxon>Fungi</taxon>
        <taxon>Dikarya</taxon>
        <taxon>Ascomycota</taxon>
        <taxon>Pezizomycotina</taxon>
        <taxon>Sordariomycetes</taxon>
        <taxon>Hypocreomycetidae</taxon>
        <taxon>Glomerellales</taxon>
        <taxon>Glomerellaceae</taxon>
        <taxon>Colletotrichum</taxon>
        <taxon>Colletotrichum orchidearum species complex</taxon>
    </lineage>
</organism>
<accession>A0A8H6JUQ6</accession>
<reference evidence="5 6" key="1">
    <citation type="journal article" date="2020" name="Phytopathology">
        <title>Genome Sequence Resources of Colletotrichum truncatum, C. plurivorum, C. musicola, and C. sojae: Four Species Pathogenic to Soybean (Glycine max).</title>
        <authorList>
            <person name="Rogerio F."/>
            <person name="Boufleur T.R."/>
            <person name="Ciampi-Guillardi M."/>
            <person name="Sukno S.A."/>
            <person name="Thon M.R."/>
            <person name="Massola Junior N.S."/>
            <person name="Baroncelli R."/>
        </authorList>
    </citation>
    <scope>NUCLEOTIDE SEQUENCE [LARGE SCALE GENOMIC DNA]</scope>
    <source>
        <strain evidence="5 6">LFN0009</strain>
    </source>
</reference>
<dbReference type="InterPro" id="IPR019826">
    <property type="entry name" value="Carboxylesterase_B_AS"/>
</dbReference>
<keyword evidence="3" id="KW-0732">Signal</keyword>
<evidence type="ECO:0000313" key="5">
    <source>
        <dbReference type="EMBL" id="KAF6819083.1"/>
    </source>
</evidence>
<dbReference type="EC" id="3.1.1.-" evidence="3"/>
<dbReference type="EMBL" id="WIGN01000011">
    <property type="protein sequence ID" value="KAF6819083.1"/>
    <property type="molecule type" value="Genomic_DNA"/>
</dbReference>